<dbReference type="InterPro" id="IPR046345">
    <property type="entry name" value="TraB_PrgY-like"/>
</dbReference>
<dbReference type="EMBL" id="JALJOS010000022">
    <property type="protein sequence ID" value="KAK9825968.1"/>
    <property type="molecule type" value="Genomic_DNA"/>
</dbReference>
<dbReference type="Proteomes" id="UP001438707">
    <property type="component" value="Unassembled WGS sequence"/>
</dbReference>
<evidence type="ECO:0000313" key="2">
    <source>
        <dbReference type="EMBL" id="KAK9825968.1"/>
    </source>
</evidence>
<name>A0AAW1QXB0_9CHLO</name>
<protein>
    <recommendedName>
        <fullName evidence="4">TraB</fullName>
    </recommendedName>
</protein>
<dbReference type="PANTHER" id="PTHR21530">
    <property type="entry name" value="PHEROMONE SHUTDOWN PROTEIN"/>
    <property type="match status" value="1"/>
</dbReference>
<comment type="caution">
    <text evidence="2">The sequence shown here is derived from an EMBL/GenBank/DDBJ whole genome shotgun (WGS) entry which is preliminary data.</text>
</comment>
<dbReference type="AlphaFoldDB" id="A0AAW1QXB0"/>
<reference evidence="2 3" key="1">
    <citation type="journal article" date="2024" name="Nat. Commun.">
        <title>Phylogenomics reveals the evolutionary origins of lichenization in chlorophyte algae.</title>
        <authorList>
            <person name="Puginier C."/>
            <person name="Libourel C."/>
            <person name="Otte J."/>
            <person name="Skaloud P."/>
            <person name="Haon M."/>
            <person name="Grisel S."/>
            <person name="Petersen M."/>
            <person name="Berrin J.G."/>
            <person name="Delaux P.M."/>
            <person name="Dal Grande F."/>
            <person name="Keller J."/>
        </authorList>
    </citation>
    <scope>NUCLEOTIDE SEQUENCE [LARGE SCALE GENOMIC DNA]</scope>
    <source>
        <strain evidence="2 3">SAG 2145</strain>
    </source>
</reference>
<feature type="region of interest" description="Disordered" evidence="1">
    <location>
        <begin position="282"/>
        <end position="312"/>
    </location>
</feature>
<sequence>MNIIRHFLLDLQHLSASGQDRRLPASATAGRDRLQSFEHRALSPACSVQRCHRHKRLKVAAQATATVPQSQLSQSLRNNLVTLEADGPSGKCSVYLLGVSHVSQVSCEHIRDLIRHVKPEAVMVELCKDRTALLVDPDTAAPNRWHARLVRFNGLPEGEDRGLWPSSEELQSLLITQPHCPLGTAELEAACITLLSTGLFRSVRPMLQRPNNDAHPQFLTDLDGSLGLIAPVGGVEFTLVERTLPKIISFEVRVDSSLKDQWQVPEEKLDDLRKDIVSEAQLPPKAQQPAEADEVAAQPDAETQAGEKKAGNKATNELGGLISYLRARQALLRLCEEQGLPAGGQEVVFRGAETGQVEVIVKARTDDRYRSGLERSAVGGAGFGIERFRPVRQEITVGFKMRVELDKALGRTATQLVNREGVEAAHGPEPVPWRPWNEQEFATWDSVETHKPLPKGPKGWLVRFLTRTYSMKQADAGEEVDVSQGEAWRVAMEEGAKAGARQVILGDIPAALTTTRLADKLWDALLPRSLSALGLGLAVAVAAQAHVLPDAAGASWQWAAAGVLGSLATVAASVGLPLWEVSRFSNLDADEIEEKVAVQQPLQDSSEGIVKLWGEDALLDWPGALEPIIEERDMFMANVLRACASGAGAAPAYILDKVGQRQVWRLVTPPGAPAGSCPVGEGDGQQEGHLPLKSIVAVVGTAHVKGMMRSWSAGAADTGSEAVKRVDQVLS</sequence>
<gene>
    <name evidence="2" type="ORF">WJX74_002300</name>
</gene>
<accession>A0AAW1QXB0</accession>
<evidence type="ECO:0008006" key="4">
    <source>
        <dbReference type="Google" id="ProtNLM"/>
    </source>
</evidence>
<keyword evidence="3" id="KW-1185">Reference proteome</keyword>
<dbReference type="PANTHER" id="PTHR21530:SF7">
    <property type="entry name" value="TRAB DOMAIN-CONTAINING PROTEIN"/>
    <property type="match status" value="1"/>
</dbReference>
<proteinExistence type="predicted"/>
<evidence type="ECO:0000313" key="3">
    <source>
        <dbReference type="Proteomes" id="UP001438707"/>
    </source>
</evidence>
<organism evidence="2 3">
    <name type="scientific">Apatococcus lobatus</name>
    <dbReference type="NCBI Taxonomy" id="904363"/>
    <lineage>
        <taxon>Eukaryota</taxon>
        <taxon>Viridiplantae</taxon>
        <taxon>Chlorophyta</taxon>
        <taxon>core chlorophytes</taxon>
        <taxon>Trebouxiophyceae</taxon>
        <taxon>Chlorellales</taxon>
        <taxon>Chlorellaceae</taxon>
        <taxon>Apatococcus</taxon>
    </lineage>
</organism>
<evidence type="ECO:0000256" key="1">
    <source>
        <dbReference type="SAM" id="MobiDB-lite"/>
    </source>
</evidence>